<dbReference type="Gene3D" id="1.10.1610.10">
    <property type="match status" value="1"/>
</dbReference>
<evidence type="ECO:0000256" key="7">
    <source>
        <dbReference type="ARBA" id="ARBA00022676"/>
    </source>
</evidence>
<comment type="caution">
    <text evidence="12">The sequence shown here is derived from an EMBL/GenBank/DDBJ whole genome shotgun (WGS) entry which is preliminary data.</text>
</comment>
<comment type="similarity">
    <text evidence="3 11">Belongs to the CobT family.</text>
</comment>
<dbReference type="NCBIfam" id="NF000996">
    <property type="entry name" value="PRK00105.1"/>
    <property type="match status" value="1"/>
</dbReference>
<accession>A0A9D1L731</accession>
<dbReference type="InterPro" id="IPR017846">
    <property type="entry name" value="Nict_dMeBzImd_PRibTrfase_bact"/>
</dbReference>
<evidence type="ECO:0000313" key="13">
    <source>
        <dbReference type="Proteomes" id="UP000824090"/>
    </source>
</evidence>
<keyword evidence="7 11" id="KW-0328">Glycosyltransferase</keyword>
<evidence type="ECO:0000256" key="5">
    <source>
        <dbReference type="ARBA" id="ARBA00015486"/>
    </source>
</evidence>
<dbReference type="Proteomes" id="UP000824090">
    <property type="component" value="Unassembled WGS sequence"/>
</dbReference>
<comment type="catalytic activity">
    <reaction evidence="10 11">
        <text>5,6-dimethylbenzimidazole + nicotinate beta-D-ribonucleotide = alpha-ribazole 5'-phosphate + nicotinate + H(+)</text>
        <dbReference type="Rhea" id="RHEA:11196"/>
        <dbReference type="ChEBI" id="CHEBI:15378"/>
        <dbReference type="ChEBI" id="CHEBI:15890"/>
        <dbReference type="ChEBI" id="CHEBI:32544"/>
        <dbReference type="ChEBI" id="CHEBI:57502"/>
        <dbReference type="ChEBI" id="CHEBI:57918"/>
        <dbReference type="EC" id="2.4.2.21"/>
    </reaction>
</comment>
<evidence type="ECO:0000256" key="3">
    <source>
        <dbReference type="ARBA" id="ARBA00007110"/>
    </source>
</evidence>
<dbReference type="SUPFAM" id="SSF52733">
    <property type="entry name" value="Nicotinate mononucleotide:5,6-dimethylbenzimidazole phosphoribosyltransferase (CobT)"/>
    <property type="match status" value="1"/>
</dbReference>
<dbReference type="GO" id="GO:0008939">
    <property type="term" value="F:nicotinate-nucleotide-dimethylbenzimidazole phosphoribosyltransferase activity"/>
    <property type="evidence" value="ECO:0007669"/>
    <property type="project" value="UniProtKB-UniRule"/>
</dbReference>
<evidence type="ECO:0000256" key="9">
    <source>
        <dbReference type="ARBA" id="ARBA00030686"/>
    </source>
</evidence>
<gene>
    <name evidence="11 12" type="primary">cobT</name>
    <name evidence="12" type="ORF">IAC50_07715</name>
</gene>
<dbReference type="PANTHER" id="PTHR43463">
    <property type="entry name" value="NICOTINATE-NUCLEOTIDE--DIMETHYLBENZIMIDAZOLE PHOSPHORIBOSYLTRANSFERASE"/>
    <property type="match status" value="1"/>
</dbReference>
<evidence type="ECO:0000256" key="2">
    <source>
        <dbReference type="ARBA" id="ARBA00005049"/>
    </source>
</evidence>
<dbReference type="InterPro" id="IPR003200">
    <property type="entry name" value="Nict_dMeBzImd_PRibTrfase"/>
</dbReference>
<dbReference type="EC" id="2.4.2.21" evidence="4 11"/>
<evidence type="ECO:0000256" key="1">
    <source>
        <dbReference type="ARBA" id="ARBA00002197"/>
    </source>
</evidence>
<dbReference type="AlphaFoldDB" id="A0A9D1L731"/>
<keyword evidence="8 11" id="KW-0808">Transferase</keyword>
<evidence type="ECO:0000256" key="10">
    <source>
        <dbReference type="ARBA" id="ARBA00047340"/>
    </source>
</evidence>
<reference evidence="12" key="1">
    <citation type="submission" date="2020-10" db="EMBL/GenBank/DDBJ databases">
        <authorList>
            <person name="Gilroy R."/>
        </authorList>
    </citation>
    <scope>NUCLEOTIDE SEQUENCE</scope>
    <source>
        <strain evidence="12">ChiHcec3-6078</strain>
    </source>
</reference>
<dbReference type="CDD" id="cd02439">
    <property type="entry name" value="DMB-PRT_CobT"/>
    <property type="match status" value="1"/>
</dbReference>
<reference evidence="12" key="2">
    <citation type="journal article" date="2021" name="PeerJ">
        <title>Extensive microbial diversity within the chicken gut microbiome revealed by metagenomics and culture.</title>
        <authorList>
            <person name="Gilroy R."/>
            <person name="Ravi A."/>
            <person name="Getino M."/>
            <person name="Pursley I."/>
            <person name="Horton D.L."/>
            <person name="Alikhan N.F."/>
            <person name="Baker D."/>
            <person name="Gharbi K."/>
            <person name="Hall N."/>
            <person name="Watson M."/>
            <person name="Adriaenssens E.M."/>
            <person name="Foster-Nyarko E."/>
            <person name="Jarju S."/>
            <person name="Secka A."/>
            <person name="Antonio M."/>
            <person name="Oren A."/>
            <person name="Chaudhuri R.R."/>
            <person name="La Ragione R."/>
            <person name="Hildebrand F."/>
            <person name="Pallen M.J."/>
        </authorList>
    </citation>
    <scope>NUCLEOTIDE SEQUENCE</scope>
    <source>
        <strain evidence="12">ChiHcec3-6078</strain>
    </source>
</reference>
<dbReference type="HAMAP" id="MF_00230">
    <property type="entry name" value="CobT"/>
    <property type="match status" value="1"/>
</dbReference>
<dbReference type="EMBL" id="DVMP01000141">
    <property type="protein sequence ID" value="HIU26361.1"/>
    <property type="molecule type" value="Genomic_DNA"/>
</dbReference>
<name>A0A9D1L731_9FIRM</name>
<evidence type="ECO:0000256" key="8">
    <source>
        <dbReference type="ARBA" id="ARBA00022679"/>
    </source>
</evidence>
<evidence type="ECO:0000256" key="4">
    <source>
        <dbReference type="ARBA" id="ARBA00011991"/>
    </source>
</evidence>
<organism evidence="12 13">
    <name type="scientific">Candidatus Allocopromorpha excrementigallinarum</name>
    <dbReference type="NCBI Taxonomy" id="2840742"/>
    <lineage>
        <taxon>Bacteria</taxon>
        <taxon>Bacillati</taxon>
        <taxon>Bacillota</taxon>
        <taxon>Clostridia</taxon>
        <taxon>Eubacteriales</taxon>
        <taxon>Eubacteriaceae</taxon>
        <taxon>Eubacteriaceae incertae sedis</taxon>
        <taxon>Candidatus Allocopromorpha</taxon>
    </lineage>
</organism>
<evidence type="ECO:0000256" key="6">
    <source>
        <dbReference type="ARBA" id="ARBA00022573"/>
    </source>
</evidence>
<dbReference type="GO" id="GO:0009236">
    <property type="term" value="P:cobalamin biosynthetic process"/>
    <property type="evidence" value="ECO:0007669"/>
    <property type="project" value="UniProtKB-UniRule"/>
</dbReference>
<protein>
    <recommendedName>
        <fullName evidence="5 11">Nicotinate-nucleotide--dimethylbenzimidazole phosphoribosyltransferase</fullName>
        <shortName evidence="11">NN:DBI PRT</shortName>
        <ecNumber evidence="4 11">2.4.2.21</ecNumber>
    </recommendedName>
    <alternativeName>
        <fullName evidence="9 11">N(1)-alpha-phosphoribosyltransferase</fullName>
    </alternativeName>
</protein>
<sequence>MTENQLLEVIKSIKATDGEAGRKARARQESLAKPPGSLGCLEDISVKMAEITGKVKNSVKKGCVVVMCADNGVAEEKVASAPQSVTMAQTVNFTRRLTGVGALAESFGSELLIVDVGVKEPIPAELYDSQPLRDTHKIVDRRIRPGTDNLARGPAMKKEEALRCIETGVEMAAAVSKAGFDIAGVGEMGIGNTTTSAAVLSAVTGQDSSRTCGRGGGINDESYMRKMKIVDLVSRDYRKKGGLIKASEPESRERISMMTDILARMGGFDLCAMTGVFLGAAAGRLPVVIDGYISAVAALSAFLMAPRASGYMFASHRSWEKGYSLAVEIMGLKPFLALDMRLGEGSGCPIAFDVIKGACDVMSNMATFEEAEINDGYLEEIRKGNCF</sequence>
<feature type="active site" description="Proton acceptor" evidence="11">
    <location>
        <position position="344"/>
    </location>
</feature>
<evidence type="ECO:0000256" key="11">
    <source>
        <dbReference type="HAMAP-Rule" id="MF_00230"/>
    </source>
</evidence>
<dbReference type="Pfam" id="PF02277">
    <property type="entry name" value="DBI_PRT"/>
    <property type="match status" value="1"/>
</dbReference>
<dbReference type="InterPro" id="IPR036087">
    <property type="entry name" value="Nict_dMeBzImd_PRibTrfase_sf"/>
</dbReference>
<proteinExistence type="inferred from homology"/>
<dbReference type="InterPro" id="IPR023195">
    <property type="entry name" value="Nict_dMeBzImd_PRibTrfase_N"/>
</dbReference>
<keyword evidence="6 11" id="KW-0169">Cobalamin biosynthesis</keyword>
<comment type="pathway">
    <text evidence="2 11">Nucleoside biosynthesis; alpha-ribazole biosynthesis; alpha-ribazole from 5,6-dimethylbenzimidazole: step 1/2.</text>
</comment>
<dbReference type="NCBIfam" id="TIGR03160">
    <property type="entry name" value="cobT_DBIPRT"/>
    <property type="match status" value="1"/>
</dbReference>
<dbReference type="PANTHER" id="PTHR43463:SF1">
    <property type="entry name" value="NICOTINATE-NUCLEOTIDE--DIMETHYLBENZIMIDAZOLE PHOSPHORIBOSYLTRANSFERASE"/>
    <property type="match status" value="1"/>
</dbReference>
<comment type="function">
    <text evidence="1 11">Catalyzes the synthesis of alpha-ribazole-5'-phosphate from nicotinate mononucleotide (NAMN) and 5,6-dimethylbenzimidazole (DMB).</text>
</comment>
<evidence type="ECO:0000313" key="12">
    <source>
        <dbReference type="EMBL" id="HIU26361.1"/>
    </source>
</evidence>
<dbReference type="Gene3D" id="3.40.50.10210">
    <property type="match status" value="1"/>
</dbReference>